<feature type="non-terminal residue" evidence="3">
    <location>
        <position position="1"/>
    </location>
</feature>
<feature type="transmembrane region" description="Helical" evidence="1">
    <location>
        <begin position="229"/>
        <end position="254"/>
    </location>
</feature>
<dbReference type="AlphaFoldDB" id="A0A1A6HU34"/>
<dbReference type="Pfam" id="PF07686">
    <property type="entry name" value="V-set"/>
    <property type="match status" value="1"/>
</dbReference>
<dbReference type="InterPro" id="IPR039939">
    <property type="entry name" value="VSIG4"/>
</dbReference>
<organism evidence="3 4">
    <name type="scientific">Neotoma lepida</name>
    <name type="common">Desert woodrat</name>
    <dbReference type="NCBI Taxonomy" id="56216"/>
    <lineage>
        <taxon>Eukaryota</taxon>
        <taxon>Metazoa</taxon>
        <taxon>Chordata</taxon>
        <taxon>Craniata</taxon>
        <taxon>Vertebrata</taxon>
        <taxon>Euteleostomi</taxon>
        <taxon>Mammalia</taxon>
        <taxon>Eutheria</taxon>
        <taxon>Euarchontoglires</taxon>
        <taxon>Glires</taxon>
        <taxon>Rodentia</taxon>
        <taxon>Myomorpha</taxon>
        <taxon>Muroidea</taxon>
        <taxon>Cricetidae</taxon>
        <taxon>Neotominae</taxon>
        <taxon>Neotoma</taxon>
    </lineage>
</organism>
<dbReference type="GO" id="GO:0045957">
    <property type="term" value="P:negative regulation of complement activation, alternative pathway"/>
    <property type="evidence" value="ECO:0007669"/>
    <property type="project" value="TreeGrafter"/>
</dbReference>
<dbReference type="PANTHER" id="PTHR15466">
    <property type="entry name" value="V-SET AND IMMUNOGLOBULIN DOMAIN CONTAINING 4"/>
    <property type="match status" value="1"/>
</dbReference>
<dbReference type="Proteomes" id="UP000092124">
    <property type="component" value="Unassembled WGS sequence"/>
</dbReference>
<dbReference type="GO" id="GO:0032703">
    <property type="term" value="P:negative regulation of interleukin-2 production"/>
    <property type="evidence" value="ECO:0007669"/>
    <property type="project" value="InterPro"/>
</dbReference>
<keyword evidence="4" id="KW-1185">Reference proteome</keyword>
<evidence type="ECO:0000313" key="3">
    <source>
        <dbReference type="EMBL" id="OBS81247.1"/>
    </source>
</evidence>
<gene>
    <name evidence="3" type="ORF">A6R68_20542</name>
</gene>
<keyword evidence="1" id="KW-0812">Transmembrane</keyword>
<proteinExistence type="predicted"/>
<evidence type="ECO:0000256" key="1">
    <source>
        <dbReference type="SAM" id="Phobius"/>
    </source>
</evidence>
<name>A0A1A6HU34_NEOLE</name>
<feature type="domain" description="Immunoglobulin V-set" evidence="2">
    <location>
        <begin position="54"/>
        <end position="163"/>
    </location>
</feature>
<dbReference type="SUPFAM" id="SSF48726">
    <property type="entry name" value="Immunoglobulin"/>
    <property type="match status" value="1"/>
</dbReference>
<evidence type="ECO:0000259" key="2">
    <source>
        <dbReference type="Pfam" id="PF07686"/>
    </source>
</evidence>
<dbReference type="Gene3D" id="2.60.40.10">
    <property type="entry name" value="Immunoglobulins"/>
    <property type="match status" value="1"/>
</dbReference>
<dbReference type="STRING" id="56216.A0A1A6HU34"/>
<dbReference type="OrthoDB" id="9448246at2759"/>
<dbReference type="GO" id="GO:0001851">
    <property type="term" value="F:complement component C3b binding"/>
    <property type="evidence" value="ECO:0007669"/>
    <property type="project" value="TreeGrafter"/>
</dbReference>
<accession>A0A1A6HU34</accession>
<dbReference type="InterPro" id="IPR013783">
    <property type="entry name" value="Ig-like_fold"/>
</dbReference>
<keyword evidence="1" id="KW-0472">Membrane</keyword>
<keyword evidence="1" id="KW-1133">Transmembrane helix</keyword>
<sequence>KAETGSHRISDLFSSRRIEERKEVSSHRMEISLALLLLGHLRVLTYGHPILKGPESVIGTWKGDVTCQCIYVPLSGYSQILVKWLVERGSDPVTIFLRDSSGDHIQQAKYRGRLKVSNQVPGDVSLQLNALQMDDRSHYTCEVTWQTPDGNQVTRNKIIELRVQKYSSNPRIINTEAPTTTQSSLEATTTVNSTCDWTTKVNRKLKESIAGPVNGKHDGTENENQEKTIVGPVGIIFIISLCCIVVITIAYIMLCRRTFQQEHVYEVTRVCARETSNSEETTRVTTFSSEHFNDEPDSHALIDDYSEEPYLGQEYQITTQINNDYSCLFRTVPRNYEVLVTEDNSIC</sequence>
<dbReference type="GO" id="GO:0042130">
    <property type="term" value="P:negative regulation of T cell proliferation"/>
    <property type="evidence" value="ECO:0007669"/>
    <property type="project" value="InterPro"/>
</dbReference>
<dbReference type="GO" id="GO:0043031">
    <property type="term" value="P:negative regulation of macrophage activation"/>
    <property type="evidence" value="ECO:0007669"/>
    <property type="project" value="InterPro"/>
</dbReference>
<dbReference type="InterPro" id="IPR013106">
    <property type="entry name" value="Ig_V-set"/>
</dbReference>
<comment type="caution">
    <text evidence="3">The sequence shown here is derived from an EMBL/GenBank/DDBJ whole genome shotgun (WGS) entry which is preliminary data.</text>
</comment>
<dbReference type="EMBL" id="LZPO01017285">
    <property type="protein sequence ID" value="OBS81247.1"/>
    <property type="molecule type" value="Genomic_DNA"/>
</dbReference>
<reference evidence="3 4" key="1">
    <citation type="submission" date="2016-06" db="EMBL/GenBank/DDBJ databases">
        <title>The Draft Genome Sequence and Annotation of the Desert Woodrat Neotoma lepida.</title>
        <authorList>
            <person name="Campbell M."/>
            <person name="Oakeson K.F."/>
            <person name="Yandell M."/>
            <person name="Halpert J.R."/>
            <person name="Dearing D."/>
        </authorList>
    </citation>
    <scope>NUCLEOTIDE SEQUENCE [LARGE SCALE GENOMIC DNA]</scope>
    <source>
        <strain evidence="3">417</strain>
        <tissue evidence="3">Liver</tissue>
    </source>
</reference>
<dbReference type="PANTHER" id="PTHR15466:SF2">
    <property type="entry name" value="V-SET AND IMMUNOGLOBULIN DOMAIN-CONTAINING PROTEIN 4"/>
    <property type="match status" value="1"/>
</dbReference>
<evidence type="ECO:0000313" key="4">
    <source>
        <dbReference type="Proteomes" id="UP000092124"/>
    </source>
</evidence>
<protein>
    <recommendedName>
        <fullName evidence="2">Immunoglobulin V-set domain-containing protein</fullName>
    </recommendedName>
</protein>
<dbReference type="InterPro" id="IPR036179">
    <property type="entry name" value="Ig-like_dom_sf"/>
</dbReference>